<dbReference type="GO" id="GO:0006412">
    <property type="term" value="P:translation"/>
    <property type="evidence" value="ECO:0007669"/>
    <property type="project" value="UniProtKB-UniRule"/>
</dbReference>
<dbReference type="GO" id="GO:0006417">
    <property type="term" value="P:regulation of translation"/>
    <property type="evidence" value="ECO:0007669"/>
    <property type="project" value="UniProtKB-KW"/>
</dbReference>
<comment type="similarity">
    <text evidence="1 9">Belongs to the universal ribosomal protein uL1 family.</text>
</comment>
<dbReference type="FunFam" id="3.40.50.790:FF:000001">
    <property type="entry name" value="50S ribosomal protein L1"/>
    <property type="match status" value="1"/>
</dbReference>
<dbReference type="SUPFAM" id="SSF56808">
    <property type="entry name" value="Ribosomal protein L1"/>
    <property type="match status" value="1"/>
</dbReference>
<dbReference type="GO" id="GO:0015934">
    <property type="term" value="C:large ribosomal subunit"/>
    <property type="evidence" value="ECO:0007669"/>
    <property type="project" value="InterPro"/>
</dbReference>
<accession>A0A2M6WA68</accession>
<dbReference type="GO" id="GO:0000049">
    <property type="term" value="F:tRNA binding"/>
    <property type="evidence" value="ECO:0007669"/>
    <property type="project" value="UniProtKB-KW"/>
</dbReference>
<dbReference type="Pfam" id="PF00687">
    <property type="entry name" value="Ribosomal_L1"/>
    <property type="match status" value="1"/>
</dbReference>
<comment type="function">
    <text evidence="9">Protein L1 is also a translational repressor protein, it controls the translation of the L11 operon by binding to its mRNA.</text>
</comment>
<keyword evidence="2 9" id="KW-0678">Repressor</keyword>
<dbReference type="GO" id="GO:0019843">
    <property type="term" value="F:rRNA binding"/>
    <property type="evidence" value="ECO:0007669"/>
    <property type="project" value="UniProtKB-UniRule"/>
</dbReference>
<keyword evidence="5 9" id="KW-0694">RNA-binding</keyword>
<evidence type="ECO:0000256" key="7">
    <source>
        <dbReference type="ARBA" id="ARBA00023274"/>
    </source>
</evidence>
<dbReference type="GO" id="GO:0003735">
    <property type="term" value="F:structural constituent of ribosome"/>
    <property type="evidence" value="ECO:0007669"/>
    <property type="project" value="InterPro"/>
</dbReference>
<organism evidence="10 11">
    <name type="scientific">Candidatus Kuenenbacteria bacterium CG10_big_fil_rev_8_21_14_0_10_36_11</name>
    <dbReference type="NCBI Taxonomy" id="1974618"/>
    <lineage>
        <taxon>Bacteria</taxon>
        <taxon>Candidatus Kueneniibacteriota</taxon>
    </lineage>
</organism>
<evidence type="ECO:0000256" key="2">
    <source>
        <dbReference type="ARBA" id="ARBA00022491"/>
    </source>
</evidence>
<evidence type="ECO:0000256" key="8">
    <source>
        <dbReference type="ARBA" id="ARBA00035241"/>
    </source>
</evidence>
<dbReference type="Proteomes" id="UP000231464">
    <property type="component" value="Unassembled WGS sequence"/>
</dbReference>
<dbReference type="PIRSF" id="PIRSF002155">
    <property type="entry name" value="Ribosomal_L1"/>
    <property type="match status" value="1"/>
</dbReference>
<dbReference type="InterPro" id="IPR023674">
    <property type="entry name" value="Ribosomal_uL1-like"/>
</dbReference>
<sequence length="224" mass="24584">MKKSKRYLTAASKVDKTKFYSLDEALNLIKEIAKAKFDESIEAHIRLGIDASKGEQQIRATVVLPHGAGKTKKVAVFSDNEKEVAESGADLSGGKELIEKIKNTGVIDFDVAVATPEIMKDMATIAKILGPKGLMPSPKNETVSKNIKKTVEELKKGKITFKNDETCNLHQFIGKVSWPVEKIKENYEIFFEAVKKAKPSGVKGAYIKQIVLCSTMGPGVKIMV</sequence>
<evidence type="ECO:0000256" key="3">
    <source>
        <dbReference type="ARBA" id="ARBA00022730"/>
    </source>
</evidence>
<dbReference type="PANTHER" id="PTHR36427:SF3">
    <property type="entry name" value="LARGE RIBOSOMAL SUBUNIT PROTEIN UL1M"/>
    <property type="match status" value="1"/>
</dbReference>
<keyword evidence="4 9" id="KW-0810">Translation regulation</keyword>
<dbReference type="InterPro" id="IPR002143">
    <property type="entry name" value="Ribosomal_uL1"/>
</dbReference>
<evidence type="ECO:0000313" key="11">
    <source>
        <dbReference type="Proteomes" id="UP000231464"/>
    </source>
</evidence>
<dbReference type="EMBL" id="PFBP01000045">
    <property type="protein sequence ID" value="PIT89644.1"/>
    <property type="molecule type" value="Genomic_DNA"/>
</dbReference>
<protein>
    <recommendedName>
        <fullName evidence="8 9">Large ribosomal subunit protein uL1</fullName>
    </recommendedName>
</protein>
<keyword evidence="9" id="KW-0820">tRNA-binding</keyword>
<comment type="caution">
    <text evidence="10">The sequence shown here is derived from an EMBL/GenBank/DDBJ whole genome shotgun (WGS) entry which is preliminary data.</text>
</comment>
<dbReference type="InterPro" id="IPR005878">
    <property type="entry name" value="Ribosom_uL1_bac-type"/>
</dbReference>
<dbReference type="NCBIfam" id="TIGR01169">
    <property type="entry name" value="rplA_bact"/>
    <property type="match status" value="1"/>
</dbReference>
<proteinExistence type="inferred from homology"/>
<evidence type="ECO:0000313" key="10">
    <source>
        <dbReference type="EMBL" id="PIT89644.1"/>
    </source>
</evidence>
<reference evidence="11" key="1">
    <citation type="submission" date="2017-09" db="EMBL/GenBank/DDBJ databases">
        <title>Depth-based differentiation of microbial function through sediment-hosted aquifers and enrichment of novel symbionts in the deep terrestrial subsurface.</title>
        <authorList>
            <person name="Probst A.J."/>
            <person name="Ladd B."/>
            <person name="Jarett J.K."/>
            <person name="Geller-Mcgrath D.E."/>
            <person name="Sieber C.M.K."/>
            <person name="Emerson J.B."/>
            <person name="Anantharaman K."/>
            <person name="Thomas B.C."/>
            <person name="Malmstrom R."/>
            <person name="Stieglmeier M."/>
            <person name="Klingl A."/>
            <person name="Woyke T."/>
            <person name="Ryan C.M."/>
            <person name="Banfield J.F."/>
        </authorList>
    </citation>
    <scope>NUCLEOTIDE SEQUENCE [LARGE SCALE GENOMIC DNA]</scope>
</reference>
<dbReference type="InterPro" id="IPR028364">
    <property type="entry name" value="Ribosomal_uL1/biogenesis"/>
</dbReference>
<gene>
    <name evidence="9" type="primary">rplA</name>
    <name evidence="10" type="ORF">COU23_02850</name>
</gene>
<comment type="function">
    <text evidence="9">Binds directly to 23S rRNA. The L1 stalk is quite mobile in the ribosome, and is involved in E site tRNA release.</text>
</comment>
<name>A0A2M6WA68_9BACT</name>
<dbReference type="CDD" id="cd00403">
    <property type="entry name" value="Ribosomal_L1"/>
    <property type="match status" value="1"/>
</dbReference>
<dbReference type="Gene3D" id="3.30.190.20">
    <property type="match status" value="1"/>
</dbReference>
<comment type="subunit">
    <text evidence="9">Part of the 50S ribosomal subunit.</text>
</comment>
<evidence type="ECO:0000256" key="9">
    <source>
        <dbReference type="HAMAP-Rule" id="MF_01318"/>
    </source>
</evidence>
<dbReference type="HAMAP" id="MF_01318_B">
    <property type="entry name" value="Ribosomal_uL1_B"/>
    <property type="match status" value="1"/>
</dbReference>
<evidence type="ECO:0000256" key="4">
    <source>
        <dbReference type="ARBA" id="ARBA00022845"/>
    </source>
</evidence>
<dbReference type="PANTHER" id="PTHR36427">
    <property type="entry name" value="54S RIBOSOMAL PROTEIN L1, MITOCHONDRIAL"/>
    <property type="match status" value="1"/>
</dbReference>
<keyword evidence="3 9" id="KW-0699">rRNA-binding</keyword>
<dbReference type="Gene3D" id="3.40.50.790">
    <property type="match status" value="1"/>
</dbReference>
<evidence type="ECO:0000256" key="5">
    <source>
        <dbReference type="ARBA" id="ARBA00022884"/>
    </source>
</evidence>
<keyword evidence="6 9" id="KW-0689">Ribosomal protein</keyword>
<dbReference type="AlphaFoldDB" id="A0A2M6WA68"/>
<evidence type="ECO:0000256" key="6">
    <source>
        <dbReference type="ARBA" id="ARBA00022980"/>
    </source>
</evidence>
<keyword evidence="7 9" id="KW-0687">Ribonucleoprotein</keyword>
<dbReference type="InterPro" id="IPR016095">
    <property type="entry name" value="Ribosomal_uL1_3-a/b-sand"/>
</dbReference>
<evidence type="ECO:0000256" key="1">
    <source>
        <dbReference type="ARBA" id="ARBA00010531"/>
    </source>
</evidence>